<comment type="caution">
    <text evidence="2">The sequence shown here is derived from an EMBL/GenBank/DDBJ whole genome shotgun (WGS) entry which is preliminary data.</text>
</comment>
<dbReference type="EMBL" id="WIXP02000007">
    <property type="protein sequence ID" value="KAF6208698.1"/>
    <property type="molecule type" value="Genomic_DNA"/>
</dbReference>
<dbReference type="OrthoDB" id="10510797at2759"/>
<feature type="compositionally biased region" description="Basic residues" evidence="1">
    <location>
        <begin position="64"/>
        <end position="78"/>
    </location>
</feature>
<keyword evidence="3" id="KW-1185">Reference proteome</keyword>
<protein>
    <submittedName>
        <fullName evidence="2">Uncharacterized protein</fullName>
    </submittedName>
</protein>
<dbReference type="Proteomes" id="UP000466442">
    <property type="component" value="Unassembled WGS sequence"/>
</dbReference>
<feature type="compositionally biased region" description="Basic and acidic residues" evidence="1">
    <location>
        <begin position="24"/>
        <end position="43"/>
    </location>
</feature>
<gene>
    <name evidence="2" type="ORF">GE061_017156</name>
</gene>
<evidence type="ECO:0000313" key="2">
    <source>
        <dbReference type="EMBL" id="KAF6208698.1"/>
    </source>
</evidence>
<reference evidence="2" key="1">
    <citation type="journal article" date="2021" name="Mol. Ecol. Resour.">
        <title>Apolygus lucorum genome provides insights into omnivorousness and mesophyll feeding.</title>
        <authorList>
            <person name="Liu Y."/>
            <person name="Liu H."/>
            <person name="Wang H."/>
            <person name="Huang T."/>
            <person name="Liu B."/>
            <person name="Yang B."/>
            <person name="Yin L."/>
            <person name="Li B."/>
            <person name="Zhang Y."/>
            <person name="Zhang S."/>
            <person name="Jiang F."/>
            <person name="Zhang X."/>
            <person name="Ren Y."/>
            <person name="Wang B."/>
            <person name="Wang S."/>
            <person name="Lu Y."/>
            <person name="Wu K."/>
            <person name="Fan W."/>
            <person name="Wang G."/>
        </authorList>
    </citation>
    <scope>NUCLEOTIDE SEQUENCE</scope>
    <source>
        <strain evidence="2">12Hb</strain>
    </source>
</reference>
<name>A0A8S9XKC2_APOLU</name>
<sequence>MAAEKRSQFPFIKRGHSVRTKEKKQREEEGTLSRWLRELRGGSDSKSPTIDRSNPVYHSEGKGMRSKRQAKEKRRHSFNQRPQHAQQHIR</sequence>
<accession>A0A8S9XKC2</accession>
<organism evidence="2 3">
    <name type="scientific">Apolygus lucorum</name>
    <name type="common">Small green plant bug</name>
    <name type="synonym">Lygocoris lucorum</name>
    <dbReference type="NCBI Taxonomy" id="248454"/>
    <lineage>
        <taxon>Eukaryota</taxon>
        <taxon>Metazoa</taxon>
        <taxon>Ecdysozoa</taxon>
        <taxon>Arthropoda</taxon>
        <taxon>Hexapoda</taxon>
        <taxon>Insecta</taxon>
        <taxon>Pterygota</taxon>
        <taxon>Neoptera</taxon>
        <taxon>Paraneoptera</taxon>
        <taxon>Hemiptera</taxon>
        <taxon>Heteroptera</taxon>
        <taxon>Panheteroptera</taxon>
        <taxon>Cimicomorpha</taxon>
        <taxon>Miridae</taxon>
        <taxon>Mirini</taxon>
        <taxon>Apolygus</taxon>
    </lineage>
</organism>
<dbReference type="AlphaFoldDB" id="A0A8S9XKC2"/>
<evidence type="ECO:0000313" key="3">
    <source>
        <dbReference type="Proteomes" id="UP000466442"/>
    </source>
</evidence>
<feature type="compositionally biased region" description="Polar residues" evidence="1">
    <location>
        <begin position="79"/>
        <end position="90"/>
    </location>
</feature>
<feature type="compositionally biased region" description="Basic residues" evidence="1">
    <location>
        <begin position="13"/>
        <end position="23"/>
    </location>
</feature>
<feature type="region of interest" description="Disordered" evidence="1">
    <location>
        <begin position="1"/>
        <end position="90"/>
    </location>
</feature>
<evidence type="ECO:0000256" key="1">
    <source>
        <dbReference type="SAM" id="MobiDB-lite"/>
    </source>
</evidence>
<proteinExistence type="predicted"/>